<keyword evidence="2" id="KW-1185">Reference proteome</keyword>
<evidence type="ECO:0000313" key="2">
    <source>
        <dbReference type="Proteomes" id="UP000828941"/>
    </source>
</evidence>
<organism evidence="1 2">
    <name type="scientific">Bauhinia variegata</name>
    <name type="common">Purple orchid tree</name>
    <name type="synonym">Phanera variegata</name>
    <dbReference type="NCBI Taxonomy" id="167791"/>
    <lineage>
        <taxon>Eukaryota</taxon>
        <taxon>Viridiplantae</taxon>
        <taxon>Streptophyta</taxon>
        <taxon>Embryophyta</taxon>
        <taxon>Tracheophyta</taxon>
        <taxon>Spermatophyta</taxon>
        <taxon>Magnoliopsida</taxon>
        <taxon>eudicotyledons</taxon>
        <taxon>Gunneridae</taxon>
        <taxon>Pentapetalae</taxon>
        <taxon>rosids</taxon>
        <taxon>fabids</taxon>
        <taxon>Fabales</taxon>
        <taxon>Fabaceae</taxon>
        <taxon>Cercidoideae</taxon>
        <taxon>Cercideae</taxon>
        <taxon>Bauhiniinae</taxon>
        <taxon>Bauhinia</taxon>
    </lineage>
</organism>
<evidence type="ECO:0000313" key="1">
    <source>
        <dbReference type="EMBL" id="KAI4328582.1"/>
    </source>
</evidence>
<accession>A0ACB9MWV7</accession>
<dbReference type="Proteomes" id="UP000828941">
    <property type="component" value="Chromosome 8"/>
</dbReference>
<protein>
    <submittedName>
        <fullName evidence="1">Uncharacterized protein</fullName>
    </submittedName>
</protein>
<name>A0ACB9MWV7_BAUVA</name>
<sequence>MLFNLAGLWHVQWSTNYYKIEMVDPGSHIHGIEGFGGRKFEYALKHGARHSLFVVTLGWFVDSVRKNGKLA</sequence>
<reference evidence="1 2" key="1">
    <citation type="journal article" date="2022" name="DNA Res.">
        <title>Chromosomal-level genome assembly of the orchid tree Bauhinia variegata (Leguminosae; Cercidoideae) supports the allotetraploid origin hypothesis of Bauhinia.</title>
        <authorList>
            <person name="Zhong Y."/>
            <person name="Chen Y."/>
            <person name="Zheng D."/>
            <person name="Pang J."/>
            <person name="Liu Y."/>
            <person name="Luo S."/>
            <person name="Meng S."/>
            <person name="Qian L."/>
            <person name="Wei D."/>
            <person name="Dai S."/>
            <person name="Zhou R."/>
        </authorList>
    </citation>
    <scope>NUCLEOTIDE SEQUENCE [LARGE SCALE GENOMIC DNA]</scope>
    <source>
        <strain evidence="1">BV-YZ2020</strain>
    </source>
</reference>
<proteinExistence type="predicted"/>
<dbReference type="EMBL" id="CM039433">
    <property type="protein sequence ID" value="KAI4328582.1"/>
    <property type="molecule type" value="Genomic_DNA"/>
</dbReference>
<comment type="caution">
    <text evidence="1">The sequence shown here is derived from an EMBL/GenBank/DDBJ whole genome shotgun (WGS) entry which is preliminary data.</text>
</comment>
<gene>
    <name evidence="1" type="ORF">L6164_020922</name>
</gene>